<dbReference type="CDD" id="cd00156">
    <property type="entry name" value="REC"/>
    <property type="match status" value="1"/>
</dbReference>
<name>A0A2S2KQJ4_9ARCH</name>
<proteinExistence type="predicted"/>
<comment type="caution">
    <text evidence="3">The sequence shown here is derived from an EMBL/GenBank/DDBJ whole genome shotgun (WGS) entry which is preliminary data.</text>
</comment>
<accession>A0A2S2KQJ4</accession>
<dbReference type="PANTHER" id="PTHR44591">
    <property type="entry name" value="STRESS RESPONSE REGULATOR PROTEIN 1"/>
    <property type="match status" value="1"/>
</dbReference>
<evidence type="ECO:0000313" key="4">
    <source>
        <dbReference type="Proteomes" id="UP000245829"/>
    </source>
</evidence>
<dbReference type="InterPro" id="IPR011006">
    <property type="entry name" value="CheY-like_superfamily"/>
</dbReference>
<keyword evidence="4" id="KW-1185">Reference proteome</keyword>
<dbReference type="AlphaFoldDB" id="A0A2S2KQJ4"/>
<dbReference type="GO" id="GO:0000160">
    <property type="term" value="P:phosphorelay signal transduction system"/>
    <property type="evidence" value="ECO:0007669"/>
    <property type="project" value="InterPro"/>
</dbReference>
<dbReference type="PANTHER" id="PTHR44591:SF3">
    <property type="entry name" value="RESPONSE REGULATORY DOMAIN-CONTAINING PROTEIN"/>
    <property type="match status" value="1"/>
</dbReference>
<dbReference type="PROSITE" id="PS50110">
    <property type="entry name" value="RESPONSE_REGULATORY"/>
    <property type="match status" value="1"/>
</dbReference>
<dbReference type="EMBL" id="BGKI01000004">
    <property type="protein sequence ID" value="GBH33933.1"/>
    <property type="molecule type" value="Genomic_DNA"/>
</dbReference>
<evidence type="ECO:0000259" key="2">
    <source>
        <dbReference type="PROSITE" id="PS50110"/>
    </source>
</evidence>
<dbReference type="SUPFAM" id="SSF52172">
    <property type="entry name" value="CheY-like"/>
    <property type="match status" value="1"/>
</dbReference>
<keyword evidence="1" id="KW-0597">Phosphoprotein</keyword>
<dbReference type="SMART" id="SM00448">
    <property type="entry name" value="REC"/>
    <property type="match status" value="1"/>
</dbReference>
<sequence length="146" mass="16845">MFVQKFKTIPFDAEKKKINMTTAVIIDDDFDTVEVFSEFLSLQNIDVLGKAYNGLDGIKLFEEKKPDIVFSDLWMPEYDGFYLLTNLRQKFKEAKIIMVTADLTQETDRKLKECNVDAVIFKPFKISQIMEAVEKVSNKSKPVIST</sequence>
<dbReference type="InterPro" id="IPR050595">
    <property type="entry name" value="Bact_response_regulator"/>
</dbReference>
<feature type="domain" description="Response regulatory" evidence="2">
    <location>
        <begin position="22"/>
        <end position="137"/>
    </location>
</feature>
<organism evidence="3 4">
    <name type="scientific">Nitrosopumilus zosterae</name>
    <dbReference type="NCBI Taxonomy" id="718286"/>
    <lineage>
        <taxon>Archaea</taxon>
        <taxon>Nitrososphaerota</taxon>
        <taxon>Nitrososphaeria</taxon>
        <taxon>Nitrosopumilales</taxon>
        <taxon>Nitrosopumilaceae</taxon>
        <taxon>Nitrosopumilus</taxon>
    </lineage>
</organism>
<evidence type="ECO:0000313" key="3">
    <source>
        <dbReference type="EMBL" id="GBH33933.1"/>
    </source>
</evidence>
<dbReference type="Gene3D" id="3.40.50.2300">
    <property type="match status" value="1"/>
</dbReference>
<gene>
    <name evidence="3" type="ORF">NZNM25_07240</name>
</gene>
<reference evidence="3 4" key="1">
    <citation type="submission" date="2018-05" db="EMBL/GenBank/DDBJ databases">
        <title>genome sequencing of Nitrosopumilus sp. NM25.</title>
        <authorList>
            <person name="Mori K."/>
            <person name="Nakagawa T."/>
        </authorList>
    </citation>
    <scope>NUCLEOTIDE SEQUENCE [LARGE SCALE GENOMIC DNA]</scope>
    <source>
        <strain evidence="3 4">NM25</strain>
    </source>
</reference>
<dbReference type="InterPro" id="IPR001789">
    <property type="entry name" value="Sig_transdc_resp-reg_receiver"/>
</dbReference>
<protein>
    <recommendedName>
        <fullName evidence="2">Response regulatory domain-containing protein</fullName>
    </recommendedName>
</protein>
<evidence type="ECO:0000256" key="1">
    <source>
        <dbReference type="ARBA" id="ARBA00022553"/>
    </source>
</evidence>
<dbReference type="Pfam" id="PF00072">
    <property type="entry name" value="Response_reg"/>
    <property type="match status" value="1"/>
</dbReference>
<dbReference type="Proteomes" id="UP000245829">
    <property type="component" value="Unassembled WGS sequence"/>
</dbReference>